<comment type="function">
    <text evidence="1 11">Produces ATP from ADP in the presence of a proton gradient across the membrane. The gamma chain is believed to be important in regulating ATPase activity and the flow of protons through the CF(0) complex.</text>
</comment>
<name>A0A3D4S4N5_9ENTE</name>
<keyword evidence="10 11" id="KW-0066">ATP synthesis</keyword>
<dbReference type="Gene3D" id="3.40.1380.10">
    <property type="match status" value="1"/>
</dbReference>
<dbReference type="RefSeq" id="WP_022796425.1">
    <property type="nucleotide sequence ID" value="NZ_JBQEAI010000017.1"/>
</dbReference>
<sequence length="314" mass="35247">MSASLIEIQKRIDSTRKTSQITSAMQMVSASKLTRSEAIIKQYEKYAKRIKDMILHLAYSNLDQLAEEANNGEEQDDNQSGATYLDYHDMLLVRPVLKTAYLIIASDQGLAGGYNSSIFSSMLELFQKDHDSADGIFLMCIGDSAKRFFEKAGYSIDCSIPGISDYPTFDEVRDLVRKSVTLYRQGEFDELYVCYNHHVNALVSNFRVEKMLPLVDVDEMDNRKTPRANVDYLFEPSKEAILEQLLPQYAESLIYGSIVDAKTAEHAARMTAMRNATDNAKSLISDLTTELNQSRQAQITQEITEIVGGAAALE</sequence>
<evidence type="ECO:0000256" key="10">
    <source>
        <dbReference type="ARBA" id="ARBA00023310"/>
    </source>
</evidence>
<dbReference type="PROSITE" id="PS00153">
    <property type="entry name" value="ATPASE_GAMMA"/>
    <property type="match status" value="1"/>
</dbReference>
<evidence type="ECO:0000256" key="7">
    <source>
        <dbReference type="ARBA" id="ARBA00023065"/>
    </source>
</evidence>
<dbReference type="PRINTS" id="PR00126">
    <property type="entry name" value="ATPASEGAMMA"/>
</dbReference>
<dbReference type="InterPro" id="IPR035968">
    <property type="entry name" value="ATP_synth_F1_ATPase_gsu"/>
</dbReference>
<evidence type="ECO:0000256" key="11">
    <source>
        <dbReference type="HAMAP-Rule" id="MF_00815"/>
    </source>
</evidence>
<dbReference type="GO" id="GO:0046933">
    <property type="term" value="F:proton-transporting ATP synthase activity, rotational mechanism"/>
    <property type="evidence" value="ECO:0007669"/>
    <property type="project" value="UniProtKB-UniRule"/>
</dbReference>
<evidence type="ECO:0000256" key="9">
    <source>
        <dbReference type="ARBA" id="ARBA00023196"/>
    </source>
</evidence>
<evidence type="ECO:0000256" key="2">
    <source>
        <dbReference type="ARBA" id="ARBA00004170"/>
    </source>
</evidence>
<dbReference type="PANTHER" id="PTHR11693">
    <property type="entry name" value="ATP SYNTHASE GAMMA CHAIN"/>
    <property type="match status" value="1"/>
</dbReference>
<organism evidence="12 13">
    <name type="scientific">Bavariicoccus seileri</name>
    <dbReference type="NCBI Taxonomy" id="549685"/>
    <lineage>
        <taxon>Bacteria</taxon>
        <taxon>Bacillati</taxon>
        <taxon>Bacillota</taxon>
        <taxon>Bacilli</taxon>
        <taxon>Lactobacillales</taxon>
        <taxon>Enterococcaceae</taxon>
        <taxon>Bavariicoccus</taxon>
    </lineage>
</organism>
<comment type="similarity">
    <text evidence="3 11">Belongs to the ATPase gamma chain family.</text>
</comment>
<evidence type="ECO:0000256" key="5">
    <source>
        <dbReference type="ARBA" id="ARBA00022475"/>
    </source>
</evidence>
<dbReference type="InterPro" id="IPR023632">
    <property type="entry name" value="ATP_synth_F1_gsu_CS"/>
</dbReference>
<evidence type="ECO:0000313" key="12">
    <source>
        <dbReference type="EMBL" id="HCS93805.1"/>
    </source>
</evidence>
<dbReference type="GO" id="GO:0005524">
    <property type="term" value="F:ATP binding"/>
    <property type="evidence" value="ECO:0007669"/>
    <property type="project" value="UniProtKB-UniRule"/>
</dbReference>
<dbReference type="NCBIfam" id="TIGR01146">
    <property type="entry name" value="ATPsyn_F1gamma"/>
    <property type="match status" value="1"/>
</dbReference>
<accession>A0A3D4S4N5</accession>
<evidence type="ECO:0000313" key="13">
    <source>
        <dbReference type="Proteomes" id="UP000262195"/>
    </source>
</evidence>
<protein>
    <recommendedName>
        <fullName evidence="11">ATP synthase gamma chain</fullName>
    </recommendedName>
    <alternativeName>
        <fullName evidence="11">ATP synthase F1 sector gamma subunit</fullName>
    </alternativeName>
    <alternativeName>
        <fullName evidence="11">F-ATPase gamma subunit</fullName>
    </alternativeName>
</protein>
<dbReference type="PANTHER" id="PTHR11693:SF22">
    <property type="entry name" value="ATP SYNTHASE SUBUNIT GAMMA, MITOCHONDRIAL"/>
    <property type="match status" value="1"/>
</dbReference>
<keyword evidence="8 11" id="KW-0472">Membrane</keyword>
<dbReference type="GO" id="GO:0045259">
    <property type="term" value="C:proton-transporting ATP synthase complex"/>
    <property type="evidence" value="ECO:0007669"/>
    <property type="project" value="UniProtKB-KW"/>
</dbReference>
<comment type="caution">
    <text evidence="12">The sequence shown here is derived from an EMBL/GenBank/DDBJ whole genome shotgun (WGS) entry which is preliminary data.</text>
</comment>
<keyword evidence="6 11" id="KW-0375">Hydrogen ion transport</keyword>
<keyword evidence="5 11" id="KW-1003">Cell membrane</keyword>
<gene>
    <name evidence="11" type="primary">atpG</name>
    <name evidence="12" type="ORF">DIW15_03730</name>
</gene>
<dbReference type="EMBL" id="DQHO01000024">
    <property type="protein sequence ID" value="HCS93805.1"/>
    <property type="molecule type" value="Genomic_DNA"/>
</dbReference>
<keyword evidence="4 11" id="KW-0813">Transport</keyword>
<proteinExistence type="inferred from homology"/>
<dbReference type="CDD" id="cd12151">
    <property type="entry name" value="F1-ATPase_gamma"/>
    <property type="match status" value="1"/>
</dbReference>
<evidence type="ECO:0000256" key="4">
    <source>
        <dbReference type="ARBA" id="ARBA00022448"/>
    </source>
</evidence>
<dbReference type="GO" id="GO:0005886">
    <property type="term" value="C:plasma membrane"/>
    <property type="evidence" value="ECO:0007669"/>
    <property type="project" value="UniProtKB-SubCell"/>
</dbReference>
<keyword evidence="9 11" id="KW-0139">CF(1)</keyword>
<dbReference type="InterPro" id="IPR000131">
    <property type="entry name" value="ATP_synth_F1_gsu"/>
</dbReference>
<dbReference type="Gene3D" id="1.10.287.80">
    <property type="entry name" value="ATP synthase, gamma subunit, helix hairpin domain"/>
    <property type="match status" value="2"/>
</dbReference>
<comment type="subcellular location">
    <subcellularLocation>
        <location evidence="11">Cell membrane</location>
        <topology evidence="11">Peripheral membrane protein</topology>
    </subcellularLocation>
    <subcellularLocation>
        <location evidence="2">Membrane</location>
        <topology evidence="2">Peripheral membrane protein</topology>
    </subcellularLocation>
</comment>
<comment type="subunit">
    <text evidence="11">F-type ATPases have 2 components, CF(1) - the catalytic core - and CF(0) - the membrane proton channel. CF(1) has five subunits: alpha(3), beta(3), gamma(1), delta(1), epsilon(1). CF(0) has three main subunits: a, b and c.</text>
</comment>
<dbReference type="GO" id="GO:0042777">
    <property type="term" value="P:proton motive force-driven plasma membrane ATP synthesis"/>
    <property type="evidence" value="ECO:0007669"/>
    <property type="project" value="UniProtKB-UniRule"/>
</dbReference>
<dbReference type="Proteomes" id="UP000262195">
    <property type="component" value="Unassembled WGS sequence"/>
</dbReference>
<dbReference type="Pfam" id="PF00231">
    <property type="entry name" value="ATP-synt"/>
    <property type="match status" value="1"/>
</dbReference>
<evidence type="ECO:0000256" key="8">
    <source>
        <dbReference type="ARBA" id="ARBA00023136"/>
    </source>
</evidence>
<evidence type="ECO:0000256" key="3">
    <source>
        <dbReference type="ARBA" id="ARBA00007681"/>
    </source>
</evidence>
<dbReference type="HAMAP" id="MF_00815">
    <property type="entry name" value="ATP_synth_gamma_bact"/>
    <property type="match status" value="1"/>
</dbReference>
<evidence type="ECO:0000256" key="6">
    <source>
        <dbReference type="ARBA" id="ARBA00022781"/>
    </source>
</evidence>
<dbReference type="SUPFAM" id="SSF52943">
    <property type="entry name" value="ATP synthase (F1-ATPase), gamma subunit"/>
    <property type="match status" value="1"/>
</dbReference>
<dbReference type="NCBIfam" id="NF004147">
    <property type="entry name" value="PRK05621.2-1"/>
    <property type="match status" value="1"/>
</dbReference>
<evidence type="ECO:0000256" key="1">
    <source>
        <dbReference type="ARBA" id="ARBA00003456"/>
    </source>
</evidence>
<reference evidence="12 13" key="1">
    <citation type="journal article" date="2018" name="Nat. Biotechnol.">
        <title>A standardized bacterial taxonomy based on genome phylogeny substantially revises the tree of life.</title>
        <authorList>
            <person name="Parks D.H."/>
            <person name="Chuvochina M."/>
            <person name="Waite D.W."/>
            <person name="Rinke C."/>
            <person name="Skarshewski A."/>
            <person name="Chaumeil P.A."/>
            <person name="Hugenholtz P."/>
        </authorList>
    </citation>
    <scope>NUCLEOTIDE SEQUENCE [LARGE SCALE GENOMIC DNA]</scope>
    <source>
        <strain evidence="12">UBA11306</strain>
    </source>
</reference>
<dbReference type="STRING" id="1121105.GCA_000421665_01163"/>
<dbReference type="AlphaFoldDB" id="A0A3D4S4N5"/>
<keyword evidence="7 11" id="KW-0406">Ion transport</keyword>